<gene>
    <name evidence="12" type="ORF">HPP92_021764</name>
</gene>
<dbReference type="PANTHER" id="PTHR48062">
    <property type="entry name" value="RECEPTOR-LIKE PROTEIN 14"/>
    <property type="match status" value="1"/>
</dbReference>
<evidence type="ECO:0000256" key="5">
    <source>
        <dbReference type="ARBA" id="ARBA00022692"/>
    </source>
</evidence>
<evidence type="ECO:0000256" key="7">
    <source>
        <dbReference type="ARBA" id="ARBA00022737"/>
    </source>
</evidence>
<dbReference type="Pfam" id="PF00560">
    <property type="entry name" value="LRR_1"/>
    <property type="match status" value="4"/>
</dbReference>
<dbReference type="OrthoDB" id="1890790at2759"/>
<feature type="signal peptide" evidence="11">
    <location>
        <begin position="1"/>
        <end position="24"/>
    </location>
</feature>
<dbReference type="SUPFAM" id="SSF52058">
    <property type="entry name" value="L domain-like"/>
    <property type="match status" value="1"/>
</dbReference>
<dbReference type="Proteomes" id="UP000639772">
    <property type="component" value="Chromosome 12"/>
</dbReference>
<evidence type="ECO:0000256" key="10">
    <source>
        <dbReference type="ARBA" id="ARBA00037847"/>
    </source>
</evidence>
<evidence type="ECO:0000256" key="9">
    <source>
        <dbReference type="ARBA" id="ARBA00023136"/>
    </source>
</evidence>
<keyword evidence="7" id="KW-0677">Repeat</keyword>
<reference evidence="12 13" key="1">
    <citation type="journal article" date="2020" name="Nat. Food">
        <title>A phased Vanilla planifolia genome enables genetic improvement of flavour and production.</title>
        <authorList>
            <person name="Hasing T."/>
            <person name="Tang H."/>
            <person name="Brym M."/>
            <person name="Khazi F."/>
            <person name="Huang T."/>
            <person name="Chambers A.H."/>
        </authorList>
    </citation>
    <scope>NUCLEOTIDE SEQUENCE [LARGE SCALE GENOMIC DNA]</scope>
    <source>
        <tissue evidence="12">Leaf</tissue>
    </source>
</reference>
<evidence type="ECO:0000256" key="4">
    <source>
        <dbReference type="ARBA" id="ARBA00022614"/>
    </source>
</evidence>
<keyword evidence="4" id="KW-0433">Leucine-rich repeat</keyword>
<accession>A0A835UGL2</accession>
<sequence>MASSLSRLSLFSFFSIITAFSATADTFTSAESSDVLLVLQKIKPALAGLASLENIQLSSWNASSPLCLWRGLLWSRSDGSPLPCDLPSVRSNLSLFSDASLQLTSIRLPATGLSGFLPRELGQLSYLRSLNLAVNSLSGPVPLELGNCPALADLDLADNRLNGSLPTSLWNLCDRLVSLRLHGNILSGDVPQPATPNSSCESLLVLDLGRNRFEGEFPRFISGFRNLNELDLSENRFSGQLPESLSELTHLKS</sequence>
<evidence type="ECO:0000256" key="6">
    <source>
        <dbReference type="ARBA" id="ARBA00022729"/>
    </source>
</evidence>
<evidence type="ECO:0000313" key="12">
    <source>
        <dbReference type="EMBL" id="KAG0458636.1"/>
    </source>
</evidence>
<organism evidence="12 13">
    <name type="scientific">Vanilla planifolia</name>
    <name type="common">Vanilla</name>
    <dbReference type="NCBI Taxonomy" id="51239"/>
    <lineage>
        <taxon>Eukaryota</taxon>
        <taxon>Viridiplantae</taxon>
        <taxon>Streptophyta</taxon>
        <taxon>Embryophyta</taxon>
        <taxon>Tracheophyta</taxon>
        <taxon>Spermatophyta</taxon>
        <taxon>Magnoliopsida</taxon>
        <taxon>Liliopsida</taxon>
        <taxon>Asparagales</taxon>
        <taxon>Orchidaceae</taxon>
        <taxon>Vanilloideae</taxon>
        <taxon>Vanilleae</taxon>
        <taxon>Vanilla</taxon>
    </lineage>
</organism>
<comment type="caution">
    <text evidence="12">The sequence shown here is derived from an EMBL/GenBank/DDBJ whole genome shotgun (WGS) entry which is preliminary data.</text>
</comment>
<dbReference type="PANTHER" id="PTHR48062:SF52">
    <property type="entry name" value="RECEPTOR-LIKE PROTEIN 8-RELATED"/>
    <property type="match status" value="1"/>
</dbReference>
<dbReference type="InterPro" id="IPR032675">
    <property type="entry name" value="LRR_dom_sf"/>
</dbReference>
<keyword evidence="5" id="KW-0812">Transmembrane</keyword>
<comment type="subcellular location">
    <subcellularLocation>
        <location evidence="1">Cell membrane</location>
    </subcellularLocation>
    <subcellularLocation>
        <location evidence="10">Endomembrane system</location>
        <topology evidence="10">Single-pass membrane protein</topology>
    </subcellularLocation>
</comment>
<dbReference type="InterPro" id="IPR051502">
    <property type="entry name" value="RLP_Defense_Trigger"/>
</dbReference>
<name>A0A835UGL2_VANPL</name>
<dbReference type="AlphaFoldDB" id="A0A835UGL2"/>
<dbReference type="FunFam" id="3.80.10.10:FF:000383">
    <property type="entry name" value="Leucine-rich repeat receptor protein kinase EMS1"/>
    <property type="match status" value="1"/>
</dbReference>
<dbReference type="EMBL" id="JADCNM010000012">
    <property type="protein sequence ID" value="KAG0458636.1"/>
    <property type="molecule type" value="Genomic_DNA"/>
</dbReference>
<dbReference type="InterPro" id="IPR001611">
    <property type="entry name" value="Leu-rich_rpt"/>
</dbReference>
<feature type="chain" id="PRO_5032966367" evidence="11">
    <location>
        <begin position="25"/>
        <end position="253"/>
    </location>
</feature>
<evidence type="ECO:0000256" key="1">
    <source>
        <dbReference type="ARBA" id="ARBA00004236"/>
    </source>
</evidence>
<comment type="similarity">
    <text evidence="2">Belongs to the RLP family.</text>
</comment>
<evidence type="ECO:0000256" key="3">
    <source>
        <dbReference type="ARBA" id="ARBA00022475"/>
    </source>
</evidence>
<dbReference type="GO" id="GO:0012505">
    <property type="term" value="C:endomembrane system"/>
    <property type="evidence" value="ECO:0007669"/>
    <property type="project" value="UniProtKB-SubCell"/>
</dbReference>
<keyword evidence="3" id="KW-1003">Cell membrane</keyword>
<keyword evidence="6 11" id="KW-0732">Signal</keyword>
<evidence type="ECO:0000256" key="2">
    <source>
        <dbReference type="ARBA" id="ARBA00009592"/>
    </source>
</evidence>
<proteinExistence type="inferred from homology"/>
<keyword evidence="9" id="KW-0472">Membrane</keyword>
<evidence type="ECO:0000256" key="8">
    <source>
        <dbReference type="ARBA" id="ARBA00022989"/>
    </source>
</evidence>
<keyword evidence="8" id="KW-1133">Transmembrane helix</keyword>
<dbReference type="Gene3D" id="3.80.10.10">
    <property type="entry name" value="Ribonuclease Inhibitor"/>
    <property type="match status" value="2"/>
</dbReference>
<evidence type="ECO:0000313" key="13">
    <source>
        <dbReference type="Proteomes" id="UP000639772"/>
    </source>
</evidence>
<evidence type="ECO:0000256" key="11">
    <source>
        <dbReference type="SAM" id="SignalP"/>
    </source>
</evidence>
<dbReference type="GO" id="GO:0005886">
    <property type="term" value="C:plasma membrane"/>
    <property type="evidence" value="ECO:0007669"/>
    <property type="project" value="UniProtKB-SubCell"/>
</dbReference>
<protein>
    <submittedName>
        <fullName evidence="12">Uncharacterized protein</fullName>
    </submittedName>
</protein>